<feature type="compositionally biased region" description="Basic and acidic residues" evidence="3">
    <location>
        <begin position="37"/>
        <end position="49"/>
    </location>
</feature>
<dbReference type="Gene3D" id="3.10.50.10">
    <property type="match status" value="1"/>
</dbReference>
<dbReference type="PATRIC" id="fig|476652.3.peg.2828"/>
<evidence type="ECO:0000313" key="6">
    <source>
        <dbReference type="Proteomes" id="UP000036356"/>
    </source>
</evidence>
<keyword evidence="1 5" id="KW-0378">Hydrolase</keyword>
<dbReference type="SUPFAM" id="SSF51445">
    <property type="entry name" value="(Trans)glycosidases"/>
    <property type="match status" value="1"/>
</dbReference>
<name>A0A0J1FQ01_9FIRM</name>
<evidence type="ECO:0000313" key="5">
    <source>
        <dbReference type="EMBL" id="KLU65565.1"/>
    </source>
</evidence>
<keyword evidence="6" id="KW-1185">Reference proteome</keyword>
<dbReference type="InterPro" id="IPR041704">
    <property type="entry name" value="CFLE_GH18"/>
</dbReference>
<dbReference type="InterPro" id="IPR011583">
    <property type="entry name" value="Chitinase_II/V-like_cat"/>
</dbReference>
<feature type="region of interest" description="Disordered" evidence="3">
    <location>
        <begin position="30"/>
        <end position="54"/>
    </location>
</feature>
<dbReference type="InterPro" id="IPR001223">
    <property type="entry name" value="Glyco_hydro18_cat"/>
</dbReference>
<dbReference type="Gene3D" id="3.20.20.80">
    <property type="entry name" value="Glycosidases"/>
    <property type="match status" value="1"/>
</dbReference>
<dbReference type="Pfam" id="PF00704">
    <property type="entry name" value="Glyco_hydro_18"/>
    <property type="match status" value="1"/>
</dbReference>
<proteinExistence type="predicted"/>
<dbReference type="GO" id="GO:0008061">
    <property type="term" value="F:chitin binding"/>
    <property type="evidence" value="ECO:0007669"/>
    <property type="project" value="InterPro"/>
</dbReference>
<dbReference type="GO" id="GO:0016798">
    <property type="term" value="F:hydrolase activity, acting on glycosyl bonds"/>
    <property type="evidence" value="ECO:0007669"/>
    <property type="project" value="UniProtKB-KW"/>
</dbReference>
<dbReference type="EMBL" id="LDZY01000008">
    <property type="protein sequence ID" value="KLU65565.1"/>
    <property type="molecule type" value="Genomic_DNA"/>
</dbReference>
<accession>A0A0J1FQ01</accession>
<dbReference type="PROSITE" id="PS51257">
    <property type="entry name" value="PROKAR_LIPOPROTEIN"/>
    <property type="match status" value="1"/>
</dbReference>
<dbReference type="SMART" id="SM00636">
    <property type="entry name" value="Glyco_18"/>
    <property type="match status" value="1"/>
</dbReference>
<keyword evidence="2 5" id="KW-0326">Glycosidase</keyword>
<dbReference type="Proteomes" id="UP000036356">
    <property type="component" value="Unassembled WGS sequence"/>
</dbReference>
<dbReference type="InterPro" id="IPR017853">
    <property type="entry name" value="GH"/>
</dbReference>
<evidence type="ECO:0000256" key="2">
    <source>
        <dbReference type="ARBA" id="ARBA00023295"/>
    </source>
</evidence>
<dbReference type="STRING" id="476652.DEAC_c27020"/>
<reference evidence="5 6" key="1">
    <citation type="submission" date="2015-06" db="EMBL/GenBank/DDBJ databases">
        <title>Draft genome of the moderately acidophilic sulfate reducer Candidatus Desulfosporosinus acididurans strain M1.</title>
        <authorList>
            <person name="Poehlein A."/>
            <person name="Petzsch P."/>
            <person name="Johnson B.D."/>
            <person name="Schloemann M."/>
            <person name="Daniel R."/>
            <person name="Muehling M."/>
        </authorList>
    </citation>
    <scope>NUCLEOTIDE SEQUENCE [LARGE SCALE GENOMIC DNA]</scope>
    <source>
        <strain evidence="5 6">M1</strain>
    </source>
</reference>
<feature type="domain" description="GH18" evidence="4">
    <location>
        <begin position="58"/>
        <end position="374"/>
    </location>
</feature>
<dbReference type="EC" id="3.2.-.-" evidence="5"/>
<dbReference type="GO" id="GO:0005975">
    <property type="term" value="P:carbohydrate metabolic process"/>
    <property type="evidence" value="ECO:0007669"/>
    <property type="project" value="InterPro"/>
</dbReference>
<dbReference type="RefSeq" id="WP_047810515.1">
    <property type="nucleotide sequence ID" value="NZ_LDZY01000008.1"/>
</dbReference>
<evidence type="ECO:0000256" key="3">
    <source>
        <dbReference type="SAM" id="MobiDB-lite"/>
    </source>
</evidence>
<sequence>MKRYLTLIIISILILCQTLIGCAGSKNVPQISSSSGVRKDQPPKAEASRQETSNSSNHVVLGFYTDSQRAKESLVKEINNLDEVAFFWYTFDGSGIVKPAGNVNLNLKERAQKGGAKVYALIHNLDANGFNSQLAHQVLANKANRLKFINNLVLLTTKDNWDGIAIDIEKILAADRKNYSAFLDELHTSLKAKNKILNVSIPAKYQDNPNDLWSGAFDYATIGRAADQVVLMTYEEHGIGTTQGPIASQGWVNRVVDFAIGKIPNEKIIMGLPVYASDWASNRPTIPSYLTYDKAISLAKKLNVNILYDKYQQVPHFAYTIGNVRHEVYLEDVRSLTAKLGLAQKSQLHGVAIWRLGIEDPTLWTEVLKKYSSG</sequence>
<evidence type="ECO:0000259" key="4">
    <source>
        <dbReference type="PROSITE" id="PS51910"/>
    </source>
</evidence>
<organism evidence="5 6">
    <name type="scientific">Desulfosporosinus acididurans</name>
    <dbReference type="NCBI Taxonomy" id="476652"/>
    <lineage>
        <taxon>Bacteria</taxon>
        <taxon>Bacillati</taxon>
        <taxon>Bacillota</taxon>
        <taxon>Clostridia</taxon>
        <taxon>Eubacteriales</taxon>
        <taxon>Desulfitobacteriaceae</taxon>
        <taxon>Desulfosporosinus</taxon>
    </lineage>
</organism>
<dbReference type="PANTHER" id="PTHR46066">
    <property type="entry name" value="CHITINASE DOMAIN-CONTAINING PROTEIN 1 FAMILY MEMBER"/>
    <property type="match status" value="1"/>
</dbReference>
<protein>
    <submittedName>
        <fullName evidence="5">Putative sporulation-specific glycosylase YdhD</fullName>
        <ecNumber evidence="5">3.2.-.-</ecNumber>
    </submittedName>
</protein>
<evidence type="ECO:0000256" key="1">
    <source>
        <dbReference type="ARBA" id="ARBA00022801"/>
    </source>
</evidence>
<comment type="caution">
    <text evidence="5">The sequence shown here is derived from an EMBL/GenBank/DDBJ whole genome shotgun (WGS) entry which is preliminary data.</text>
</comment>
<gene>
    <name evidence="5" type="primary">ydhD_5</name>
    <name evidence="5" type="ORF">DEAC_c27020</name>
</gene>
<dbReference type="PANTHER" id="PTHR46066:SF2">
    <property type="entry name" value="CHITINASE DOMAIN-CONTAINING PROTEIN 1"/>
    <property type="match status" value="1"/>
</dbReference>
<dbReference type="InterPro" id="IPR029070">
    <property type="entry name" value="Chitinase_insertion_sf"/>
</dbReference>
<dbReference type="PROSITE" id="PS51910">
    <property type="entry name" value="GH18_2"/>
    <property type="match status" value="1"/>
</dbReference>
<dbReference type="AlphaFoldDB" id="A0A0J1FQ01"/>
<dbReference type="CDD" id="cd02874">
    <property type="entry name" value="GH18_CFLE_spore_hydrolase"/>
    <property type="match status" value="1"/>
</dbReference>